<protein>
    <submittedName>
        <fullName evidence="2">Pilin</fullName>
    </submittedName>
</protein>
<feature type="transmembrane region" description="Helical" evidence="1">
    <location>
        <begin position="54"/>
        <end position="69"/>
    </location>
</feature>
<dbReference type="Proteomes" id="UP000245655">
    <property type="component" value="Unassembled WGS sequence"/>
</dbReference>
<organism evidence="2 3">
    <name type="scientific">Psychrobacter immobilis</name>
    <dbReference type="NCBI Taxonomy" id="498"/>
    <lineage>
        <taxon>Bacteria</taxon>
        <taxon>Pseudomonadati</taxon>
        <taxon>Pseudomonadota</taxon>
        <taxon>Gammaproteobacteria</taxon>
        <taxon>Moraxellales</taxon>
        <taxon>Moraxellaceae</taxon>
        <taxon>Psychrobacter</taxon>
    </lineage>
</organism>
<keyword evidence="1" id="KW-1133">Transmembrane helix</keyword>
<dbReference type="Gene3D" id="3.30.700.10">
    <property type="entry name" value="Glycoprotein, Type 4 Pilin"/>
    <property type="match status" value="1"/>
</dbReference>
<evidence type="ECO:0000256" key="1">
    <source>
        <dbReference type="SAM" id="Phobius"/>
    </source>
</evidence>
<dbReference type="Pfam" id="PF00114">
    <property type="entry name" value="Pilin"/>
    <property type="match status" value="1"/>
</dbReference>
<evidence type="ECO:0000313" key="2">
    <source>
        <dbReference type="EMBL" id="PWK09470.1"/>
    </source>
</evidence>
<dbReference type="GeneID" id="60255629"/>
<dbReference type="InterPro" id="IPR001082">
    <property type="entry name" value="Pilin"/>
</dbReference>
<dbReference type="GO" id="GO:0009289">
    <property type="term" value="C:pilus"/>
    <property type="evidence" value="ECO:0007669"/>
    <property type="project" value="InterPro"/>
</dbReference>
<accession>A0A2V1ZPH6</accession>
<feature type="transmembrane region" description="Helical" evidence="1">
    <location>
        <begin position="112"/>
        <end position="134"/>
    </location>
</feature>
<dbReference type="GO" id="GO:0007155">
    <property type="term" value="P:cell adhesion"/>
    <property type="evidence" value="ECO:0007669"/>
    <property type="project" value="InterPro"/>
</dbReference>
<feature type="transmembrane region" description="Helical" evidence="1">
    <location>
        <begin position="170"/>
        <end position="189"/>
    </location>
</feature>
<dbReference type="RefSeq" id="WP_109591707.1">
    <property type="nucleotide sequence ID" value="NZ_CAJGZY010000012.1"/>
</dbReference>
<gene>
    <name evidence="2" type="ORF">C8D84_1115</name>
</gene>
<proteinExistence type="predicted"/>
<keyword evidence="3" id="KW-1185">Reference proteome</keyword>
<keyword evidence="1" id="KW-0812">Transmembrane</keyword>
<feature type="transmembrane region" description="Helical" evidence="1">
    <location>
        <begin position="81"/>
        <end position="106"/>
    </location>
</feature>
<evidence type="ECO:0000313" key="3">
    <source>
        <dbReference type="Proteomes" id="UP000245655"/>
    </source>
</evidence>
<keyword evidence="1" id="KW-0472">Membrane</keyword>
<sequence length="309" mass="35609">MLFIETDSPPPFYQEQLTPAKRTQLDKWFIGHRSQHYYLKRFEQFDAQGYLSPKWHWAAFFVTFPWLLYRKRYMDAIVYSVAGWSFIQLNVALVLVAFEFLAMSFIPDAYQMATRIGIAAIIWLFWSFMVARWTDAYYYRMARREIADAIDDYPRDEAAQKAHLRREGGVSLFGLGLGFGIFAFALMVIKIQFLPIIAKPKANEVLFDAYDTAKTAQNRVALIYQQTGQCPIHLPIDTGTQQIRIDIDKKAAGVVETDCAVIATIQNVQFPIRYLNQQTLVFYHVPDSDSWSCMSSLNKKLAPASCMPD</sequence>
<comment type="caution">
    <text evidence="2">The sequence shown here is derived from an EMBL/GenBank/DDBJ whole genome shotgun (WGS) entry which is preliminary data.</text>
</comment>
<dbReference type="AlphaFoldDB" id="A0A2V1ZPH6"/>
<reference evidence="2 3" key="1">
    <citation type="submission" date="2018-05" db="EMBL/GenBank/DDBJ databases">
        <title>Genomic Encyclopedia of Type Strains, Phase IV (KMG-IV): sequencing the most valuable type-strain genomes for metagenomic binning, comparative biology and taxonomic classification.</title>
        <authorList>
            <person name="Goeker M."/>
        </authorList>
    </citation>
    <scope>NUCLEOTIDE SEQUENCE [LARGE SCALE GENOMIC DNA]</scope>
    <source>
        <strain evidence="2 3">DSM 7229</strain>
    </source>
</reference>
<name>A0A2V1ZPH6_PSYIM</name>
<dbReference type="EMBL" id="QGGM01000011">
    <property type="protein sequence ID" value="PWK09470.1"/>
    <property type="molecule type" value="Genomic_DNA"/>
</dbReference>